<dbReference type="Proteomes" id="UP000219338">
    <property type="component" value="Unassembled WGS sequence"/>
</dbReference>
<accession>A0A284S602</accession>
<organism evidence="1 2">
    <name type="scientific">Armillaria ostoyae</name>
    <name type="common">Armillaria root rot fungus</name>
    <dbReference type="NCBI Taxonomy" id="47428"/>
    <lineage>
        <taxon>Eukaryota</taxon>
        <taxon>Fungi</taxon>
        <taxon>Dikarya</taxon>
        <taxon>Basidiomycota</taxon>
        <taxon>Agaricomycotina</taxon>
        <taxon>Agaricomycetes</taxon>
        <taxon>Agaricomycetidae</taxon>
        <taxon>Agaricales</taxon>
        <taxon>Marasmiineae</taxon>
        <taxon>Physalacriaceae</taxon>
        <taxon>Armillaria</taxon>
    </lineage>
</organism>
<name>A0A284S602_ARMOS</name>
<dbReference type="AlphaFoldDB" id="A0A284S602"/>
<reference evidence="2" key="1">
    <citation type="journal article" date="2017" name="Nat. Ecol. Evol.">
        <title>Genome expansion and lineage-specific genetic innovations in the forest pathogenic fungi Armillaria.</title>
        <authorList>
            <person name="Sipos G."/>
            <person name="Prasanna A.N."/>
            <person name="Walter M.C."/>
            <person name="O'Connor E."/>
            <person name="Balint B."/>
            <person name="Krizsan K."/>
            <person name="Kiss B."/>
            <person name="Hess J."/>
            <person name="Varga T."/>
            <person name="Slot J."/>
            <person name="Riley R."/>
            <person name="Boka B."/>
            <person name="Rigling D."/>
            <person name="Barry K."/>
            <person name="Lee J."/>
            <person name="Mihaltcheva S."/>
            <person name="LaButti K."/>
            <person name="Lipzen A."/>
            <person name="Waldron R."/>
            <person name="Moloney N.M."/>
            <person name="Sperisen C."/>
            <person name="Kredics L."/>
            <person name="Vagvoelgyi C."/>
            <person name="Patrignani A."/>
            <person name="Fitzpatrick D."/>
            <person name="Nagy I."/>
            <person name="Doyle S."/>
            <person name="Anderson J.B."/>
            <person name="Grigoriev I.V."/>
            <person name="Gueldener U."/>
            <person name="Muensterkoetter M."/>
            <person name="Nagy L.G."/>
        </authorList>
    </citation>
    <scope>NUCLEOTIDE SEQUENCE [LARGE SCALE GENOMIC DNA]</scope>
    <source>
        <strain evidence="2">C18/9</strain>
    </source>
</reference>
<evidence type="ECO:0000313" key="1">
    <source>
        <dbReference type="EMBL" id="SJL16438.1"/>
    </source>
</evidence>
<gene>
    <name evidence="1" type="ORF">ARMOST_19962</name>
</gene>
<evidence type="ECO:0000313" key="2">
    <source>
        <dbReference type="Proteomes" id="UP000219338"/>
    </source>
</evidence>
<dbReference type="OrthoDB" id="3039815at2759"/>
<proteinExistence type="predicted"/>
<protein>
    <submittedName>
        <fullName evidence="1">Uncharacterized protein</fullName>
    </submittedName>
</protein>
<keyword evidence="2" id="KW-1185">Reference proteome</keyword>
<sequence length="145" mass="16456">MKSPGRLPSCPRFSVYELLLSSLQPHWVDCILPVNASQHVCGVNYVDCSPANVFHKPRPAMIPTLELHFAFHRAFMNLYHEQKFGVKQMTKAQFFNLVRRIVGKRKKTCDSESKGRGLRAKGPKLLVVSFYLNHNILNAAIPVPL</sequence>
<dbReference type="EMBL" id="FUEG01000035">
    <property type="protein sequence ID" value="SJL16438.1"/>
    <property type="molecule type" value="Genomic_DNA"/>
</dbReference>